<keyword evidence="2" id="KW-0805">Transcription regulation</keyword>
<dbReference type="Proteomes" id="UP000282957">
    <property type="component" value="Unassembled WGS sequence"/>
</dbReference>
<dbReference type="GO" id="GO:0000976">
    <property type="term" value="F:transcription cis-regulatory region binding"/>
    <property type="evidence" value="ECO:0007669"/>
    <property type="project" value="TreeGrafter"/>
</dbReference>
<sequence>MWRAGLCRSNTPFAGAAKDKIGVAPVRKSALDKNLLPMPFNRQEVGEAKRIAIIRAAGAAFKVKGFHNTSLNDVAEALGVTKPTIYYYAENKQDLLFQCHQYALDMGEESLDYAKTGATGLERIQRALFKYIELITHDFYAYSLLSDLKDLNETQRTTLRERRRYFDTAYRQMILDGVRDGSIRECDPKLVTFWFMGATNAIPHWFNNAGELSGTEIAEVYVSLLTEAIKARD</sequence>
<dbReference type="InterPro" id="IPR041490">
    <property type="entry name" value="KstR2_TetR_C"/>
</dbReference>
<dbReference type="InterPro" id="IPR036271">
    <property type="entry name" value="Tet_transcr_reg_TetR-rel_C_sf"/>
</dbReference>
<reference evidence="7 8" key="1">
    <citation type="submission" date="2019-01" db="EMBL/GenBank/DDBJ databases">
        <authorList>
            <person name="Chen W.-M."/>
        </authorList>
    </citation>
    <scope>NUCLEOTIDE SEQUENCE [LARGE SCALE GENOMIC DNA]</scope>
    <source>
        <strain evidence="7 8">CCP-6</strain>
    </source>
</reference>
<dbReference type="InterPro" id="IPR050109">
    <property type="entry name" value="HTH-type_TetR-like_transc_reg"/>
</dbReference>
<evidence type="ECO:0000256" key="3">
    <source>
        <dbReference type="ARBA" id="ARBA00023125"/>
    </source>
</evidence>
<dbReference type="Gene3D" id="1.10.10.60">
    <property type="entry name" value="Homeodomain-like"/>
    <property type="match status" value="1"/>
</dbReference>
<dbReference type="EMBL" id="SACL01000003">
    <property type="protein sequence ID" value="RVT96738.1"/>
    <property type="molecule type" value="Genomic_DNA"/>
</dbReference>
<dbReference type="SUPFAM" id="SSF48498">
    <property type="entry name" value="Tetracyclin repressor-like, C-terminal domain"/>
    <property type="match status" value="1"/>
</dbReference>
<evidence type="ECO:0000256" key="5">
    <source>
        <dbReference type="PROSITE-ProRule" id="PRU00335"/>
    </source>
</evidence>
<dbReference type="InterPro" id="IPR001647">
    <property type="entry name" value="HTH_TetR"/>
</dbReference>
<keyword evidence="8" id="KW-1185">Reference proteome</keyword>
<gene>
    <name evidence="7" type="ORF">EOD42_10015</name>
</gene>
<protein>
    <submittedName>
        <fullName evidence="7">TetR/AcrR family transcriptional regulator</fullName>
    </submittedName>
</protein>
<dbReference type="PROSITE" id="PS50977">
    <property type="entry name" value="HTH_TETR_2"/>
    <property type="match status" value="1"/>
</dbReference>
<organism evidence="7 8">
    <name type="scientific">Rhodovarius crocodyli</name>
    <dbReference type="NCBI Taxonomy" id="1979269"/>
    <lineage>
        <taxon>Bacteria</taxon>
        <taxon>Pseudomonadati</taxon>
        <taxon>Pseudomonadota</taxon>
        <taxon>Alphaproteobacteria</taxon>
        <taxon>Acetobacterales</taxon>
        <taxon>Roseomonadaceae</taxon>
        <taxon>Rhodovarius</taxon>
    </lineage>
</organism>
<dbReference type="SUPFAM" id="SSF46689">
    <property type="entry name" value="Homeodomain-like"/>
    <property type="match status" value="1"/>
</dbReference>
<dbReference type="Pfam" id="PF00440">
    <property type="entry name" value="TetR_N"/>
    <property type="match status" value="1"/>
</dbReference>
<evidence type="ECO:0000313" key="7">
    <source>
        <dbReference type="EMBL" id="RVT96738.1"/>
    </source>
</evidence>
<proteinExistence type="predicted"/>
<evidence type="ECO:0000256" key="2">
    <source>
        <dbReference type="ARBA" id="ARBA00023015"/>
    </source>
</evidence>
<evidence type="ECO:0000256" key="4">
    <source>
        <dbReference type="ARBA" id="ARBA00023163"/>
    </source>
</evidence>
<evidence type="ECO:0000256" key="1">
    <source>
        <dbReference type="ARBA" id="ARBA00022491"/>
    </source>
</evidence>
<dbReference type="AlphaFoldDB" id="A0A437MGF7"/>
<keyword evidence="3 5" id="KW-0238">DNA-binding</keyword>
<feature type="DNA-binding region" description="H-T-H motif" evidence="5">
    <location>
        <begin position="70"/>
        <end position="89"/>
    </location>
</feature>
<keyword evidence="4" id="KW-0804">Transcription</keyword>
<dbReference type="Pfam" id="PF17932">
    <property type="entry name" value="TetR_C_24"/>
    <property type="match status" value="1"/>
</dbReference>
<evidence type="ECO:0000313" key="8">
    <source>
        <dbReference type="Proteomes" id="UP000282957"/>
    </source>
</evidence>
<accession>A0A437MGF7</accession>
<evidence type="ECO:0000259" key="6">
    <source>
        <dbReference type="PROSITE" id="PS50977"/>
    </source>
</evidence>
<dbReference type="PANTHER" id="PTHR30055:SF175">
    <property type="entry name" value="HTH-TYPE TRANSCRIPTIONAL REPRESSOR KSTR2"/>
    <property type="match status" value="1"/>
</dbReference>
<comment type="caution">
    <text evidence="7">The sequence shown here is derived from an EMBL/GenBank/DDBJ whole genome shotgun (WGS) entry which is preliminary data.</text>
</comment>
<dbReference type="InterPro" id="IPR009057">
    <property type="entry name" value="Homeodomain-like_sf"/>
</dbReference>
<feature type="domain" description="HTH tetR-type" evidence="6">
    <location>
        <begin position="47"/>
        <end position="107"/>
    </location>
</feature>
<dbReference type="PANTHER" id="PTHR30055">
    <property type="entry name" value="HTH-TYPE TRANSCRIPTIONAL REGULATOR RUTR"/>
    <property type="match status" value="1"/>
</dbReference>
<dbReference type="GO" id="GO:0003700">
    <property type="term" value="F:DNA-binding transcription factor activity"/>
    <property type="evidence" value="ECO:0007669"/>
    <property type="project" value="TreeGrafter"/>
</dbReference>
<name>A0A437MGF7_9PROT</name>
<dbReference type="Gene3D" id="1.10.357.10">
    <property type="entry name" value="Tetracycline Repressor, domain 2"/>
    <property type="match status" value="1"/>
</dbReference>
<dbReference type="PRINTS" id="PR00455">
    <property type="entry name" value="HTHTETR"/>
</dbReference>
<keyword evidence="1" id="KW-0678">Repressor</keyword>